<keyword evidence="5" id="KW-1185">Reference proteome</keyword>
<dbReference type="PROSITE" id="PS51670">
    <property type="entry name" value="SHKT"/>
    <property type="match status" value="2"/>
</dbReference>
<dbReference type="SMART" id="SM00254">
    <property type="entry name" value="ShKT"/>
    <property type="match status" value="4"/>
</dbReference>
<name>A0AAV5VYM5_9BILA</name>
<reference evidence="4" key="1">
    <citation type="submission" date="2023-10" db="EMBL/GenBank/DDBJ databases">
        <title>Genome assembly of Pristionchus species.</title>
        <authorList>
            <person name="Yoshida K."/>
            <person name="Sommer R.J."/>
        </authorList>
    </citation>
    <scope>NUCLEOTIDE SEQUENCE</scope>
    <source>
        <strain evidence="4">RS5133</strain>
    </source>
</reference>
<accession>A0AAV5VYM5</accession>
<dbReference type="PANTHER" id="PTHR21724:SF109">
    <property type="entry name" value="SHKT DOMAIN-CONTAINING PROTEIN"/>
    <property type="match status" value="1"/>
</dbReference>
<comment type="caution">
    <text evidence="1">Lacks conserved residue(s) required for the propagation of feature annotation.</text>
</comment>
<dbReference type="Proteomes" id="UP001432322">
    <property type="component" value="Unassembled WGS sequence"/>
</dbReference>
<evidence type="ECO:0000256" key="1">
    <source>
        <dbReference type="PROSITE-ProRule" id="PRU01005"/>
    </source>
</evidence>
<sequence>LDKIQHNSSMFLIAFFALFVHGIAVDPPCTKQCVDTRQGCDQIFSDRSLCDDPEFAAIVQECLSTCDECCTNDPKYACPDLLGDTCTLQLCDLLPATAFDNCKGTCGLCQAAGPVCKDSTNTCSTMEAQCATDPQVQANCKKTCKQCTAVVPKTTVKTTTTTKKPTTTTKTPCYDADEACPSWVKNGFCSNPDAALKKKYCAKSCGYCK</sequence>
<dbReference type="AlphaFoldDB" id="A0AAV5VYM5"/>
<proteinExistence type="predicted"/>
<dbReference type="Pfam" id="PF01549">
    <property type="entry name" value="ShK"/>
    <property type="match status" value="2"/>
</dbReference>
<gene>
    <name evidence="4" type="ORF">PFISCL1PPCAC_14786</name>
</gene>
<evidence type="ECO:0000259" key="3">
    <source>
        <dbReference type="PROSITE" id="PS51670"/>
    </source>
</evidence>
<feature type="domain" description="ShKT" evidence="3">
    <location>
        <begin position="173"/>
        <end position="208"/>
    </location>
</feature>
<feature type="domain" description="ShKT" evidence="3">
    <location>
        <begin position="116"/>
        <end position="147"/>
    </location>
</feature>
<evidence type="ECO:0000313" key="4">
    <source>
        <dbReference type="EMBL" id="GMT23489.1"/>
    </source>
</evidence>
<dbReference type="InterPro" id="IPR003582">
    <property type="entry name" value="ShKT_dom"/>
</dbReference>
<protein>
    <recommendedName>
        <fullName evidence="3">ShKT domain-containing protein</fullName>
    </recommendedName>
</protein>
<organism evidence="4 5">
    <name type="scientific">Pristionchus fissidentatus</name>
    <dbReference type="NCBI Taxonomy" id="1538716"/>
    <lineage>
        <taxon>Eukaryota</taxon>
        <taxon>Metazoa</taxon>
        <taxon>Ecdysozoa</taxon>
        <taxon>Nematoda</taxon>
        <taxon>Chromadorea</taxon>
        <taxon>Rhabditida</taxon>
        <taxon>Rhabditina</taxon>
        <taxon>Diplogasteromorpha</taxon>
        <taxon>Diplogasteroidea</taxon>
        <taxon>Neodiplogasteridae</taxon>
        <taxon>Pristionchus</taxon>
    </lineage>
</organism>
<dbReference type="PANTHER" id="PTHR21724">
    <property type="entry name" value="SHKT DOMAIN-CONTAINING PROTEIN"/>
    <property type="match status" value="1"/>
</dbReference>
<keyword evidence="2" id="KW-0732">Signal</keyword>
<feature type="signal peptide" evidence="2">
    <location>
        <begin position="1"/>
        <end position="24"/>
    </location>
</feature>
<evidence type="ECO:0000313" key="5">
    <source>
        <dbReference type="Proteomes" id="UP001432322"/>
    </source>
</evidence>
<evidence type="ECO:0000256" key="2">
    <source>
        <dbReference type="SAM" id="SignalP"/>
    </source>
</evidence>
<dbReference type="Gene3D" id="1.10.10.1940">
    <property type="match status" value="1"/>
</dbReference>
<comment type="caution">
    <text evidence="4">The sequence shown here is derived from an EMBL/GenBank/DDBJ whole genome shotgun (WGS) entry which is preliminary data.</text>
</comment>
<feature type="chain" id="PRO_5043641336" description="ShKT domain-containing protein" evidence="2">
    <location>
        <begin position="25"/>
        <end position="209"/>
    </location>
</feature>
<feature type="non-terminal residue" evidence="4">
    <location>
        <position position="1"/>
    </location>
</feature>
<dbReference type="EMBL" id="BTSY01000004">
    <property type="protein sequence ID" value="GMT23489.1"/>
    <property type="molecule type" value="Genomic_DNA"/>
</dbReference>